<sequence length="661" mass="72483">MFSKILIANRGEIACRVIQTAHRMGIRCVAVYSEADRNARHVAMADEAFLLGPAPSSESYLRADRIIEICKESGAQAVHPGYGFLSENTEFAEALAANGITFIGPPASAIAAMGSKSAAKAIMEKANVPLVPGYHGDDQSPELLKAEAEKCGFPLLLKAIAGGGGKGMRVVNGLDEFDAALSAAQREAQNAFGNPDMLIERYLTKPRHVEIQVFCDSQGNGVYLAERDCSVQRRHQKVIEEAPAPGLSEETRVAMGEAAVAAAKAIDYVGAGTVEFLYDEDGSFYFMEMNTRLQVEHPVTEMITGQDLVEWQLRIADGEALPLQQAQIKIRGHALEARIYAEDPDNDFLPVTGNLRYLRTPDENAHVRVDTGVIEGDEVSVYYDPMIAKLIVWDENREQALNRLVHALESYRIGGMTTNIRFLRQVADSQPFRQEELDTGFIDKHSDLLFKRGNADIQSQLALATCFALENERSDNLVKGDPYSPFNKQNSWRLNATYARPITWVVGDETHQVSIIEENDCYEITVDDATFKVSATLNDDHLHAVVNGHRISVHGFMNDTELTLFREGDQFKAMQFRPTFDDNEGAAGGSLTAPMNGAIVAVLVEKGQAVKEGDALVIMEAMKMEHSISAPHDGVVEDIFFAEGEQVAEGAALVAVSNEED</sequence>
<dbReference type="Proteomes" id="UP000282818">
    <property type="component" value="Unassembled WGS sequence"/>
</dbReference>
<evidence type="ECO:0000256" key="5">
    <source>
        <dbReference type="ARBA" id="ARBA00017242"/>
    </source>
</evidence>
<dbReference type="AlphaFoldDB" id="A0A437QCP3"/>
<evidence type="ECO:0000259" key="16">
    <source>
        <dbReference type="PROSITE" id="PS50979"/>
    </source>
</evidence>
<comment type="subunit">
    <text evidence="4">Acetyl-CoA carboxylase is a heterohexamer of biotin carboxyl carrier protein, biotin carboxylase and the two subunits of carboxyl transferase in a 2:2 complex.</text>
</comment>
<dbReference type="FunFam" id="3.30.1490.20:FF:000003">
    <property type="entry name" value="acetyl-CoA carboxylase isoform X1"/>
    <property type="match status" value="1"/>
</dbReference>
<dbReference type="NCBIfam" id="NF006367">
    <property type="entry name" value="PRK08591.1"/>
    <property type="match status" value="1"/>
</dbReference>
<dbReference type="PROSITE" id="PS50975">
    <property type="entry name" value="ATP_GRASP"/>
    <property type="match status" value="1"/>
</dbReference>
<dbReference type="SUPFAM" id="SSF51230">
    <property type="entry name" value="Single hybrid motif"/>
    <property type="match status" value="1"/>
</dbReference>
<evidence type="ECO:0000259" key="15">
    <source>
        <dbReference type="PROSITE" id="PS50975"/>
    </source>
</evidence>
<dbReference type="InterPro" id="IPR005482">
    <property type="entry name" value="Biotin_COase_C"/>
</dbReference>
<dbReference type="SUPFAM" id="SSF56059">
    <property type="entry name" value="Glutathione synthetase ATP-binding domain-like"/>
    <property type="match status" value="1"/>
</dbReference>
<evidence type="ECO:0000256" key="7">
    <source>
        <dbReference type="ARBA" id="ARBA00022741"/>
    </source>
</evidence>
<feature type="domain" description="Lipoyl-binding" evidence="14">
    <location>
        <begin position="581"/>
        <end position="657"/>
    </location>
</feature>
<keyword evidence="9" id="KW-0809">Transit peptide</keyword>
<dbReference type="Pfam" id="PF02786">
    <property type="entry name" value="CPSase_L_D2"/>
    <property type="match status" value="1"/>
</dbReference>
<gene>
    <name evidence="17" type="ORF">EOE65_01280</name>
</gene>
<evidence type="ECO:0000256" key="4">
    <source>
        <dbReference type="ARBA" id="ARBA00011750"/>
    </source>
</evidence>
<dbReference type="InterPro" id="IPR000089">
    <property type="entry name" value="Biotin_lipoyl"/>
</dbReference>
<protein>
    <recommendedName>
        <fullName evidence="5">Biotin carboxylase</fullName>
    </recommendedName>
    <alternativeName>
        <fullName evidence="11">Acetyl-coenzyme A carboxylase biotin carboxylase subunit A</fullName>
    </alternativeName>
</protein>
<evidence type="ECO:0000256" key="1">
    <source>
        <dbReference type="ARBA" id="ARBA00001953"/>
    </source>
</evidence>
<dbReference type="InterPro" id="IPR011764">
    <property type="entry name" value="Biotin_carboxylation_dom"/>
</dbReference>
<dbReference type="PANTHER" id="PTHR18866">
    <property type="entry name" value="CARBOXYLASE:PYRUVATE/ACETYL-COA/PROPIONYL-COA CARBOXYLASE"/>
    <property type="match status" value="1"/>
</dbReference>
<comment type="pathway">
    <text evidence="3">Lipid metabolism; malonyl-CoA biosynthesis; malonyl-CoA from acetyl-CoA: step 1/1.</text>
</comment>
<dbReference type="InterPro" id="IPR011054">
    <property type="entry name" value="Rudment_hybrid_motif"/>
</dbReference>
<dbReference type="GO" id="GO:0005524">
    <property type="term" value="F:ATP binding"/>
    <property type="evidence" value="ECO:0007669"/>
    <property type="project" value="UniProtKB-UniRule"/>
</dbReference>
<dbReference type="Pfam" id="PF21139">
    <property type="entry name" value="BT_MCC_alpha"/>
    <property type="match status" value="1"/>
</dbReference>
<comment type="function">
    <text evidence="2">This protein is a component of the acetyl coenzyme A carboxylase complex; first, biotin carboxylase catalyzes the carboxylation of the carrier protein and then the transcarboxylase transfers the carboxyl group to form malonyl-CoA.</text>
</comment>
<name>A0A437QCP3_9GAMM</name>
<dbReference type="InterPro" id="IPR001882">
    <property type="entry name" value="Biotin_BS"/>
</dbReference>
<dbReference type="Pfam" id="PF00289">
    <property type="entry name" value="Biotin_carb_N"/>
    <property type="match status" value="1"/>
</dbReference>
<dbReference type="Gene3D" id="3.30.470.20">
    <property type="entry name" value="ATP-grasp fold, B domain"/>
    <property type="match status" value="1"/>
</dbReference>
<evidence type="ECO:0000256" key="9">
    <source>
        <dbReference type="ARBA" id="ARBA00022946"/>
    </source>
</evidence>
<dbReference type="Gene3D" id="3.40.50.20">
    <property type="match status" value="1"/>
</dbReference>
<evidence type="ECO:0000256" key="13">
    <source>
        <dbReference type="PROSITE-ProRule" id="PRU00409"/>
    </source>
</evidence>
<dbReference type="PROSITE" id="PS00867">
    <property type="entry name" value="CPSASE_2"/>
    <property type="match status" value="1"/>
</dbReference>
<keyword evidence="8 13" id="KW-0067">ATP-binding</keyword>
<proteinExistence type="predicted"/>
<reference evidence="17 18" key="1">
    <citation type="submission" date="2019-01" db="EMBL/GenBank/DDBJ databases">
        <authorList>
            <person name="Chen W.-M."/>
        </authorList>
    </citation>
    <scope>NUCLEOTIDE SEQUENCE [LARGE SCALE GENOMIC DNA]</scope>
    <source>
        <strain evidence="17 18">HPM-16</strain>
    </source>
</reference>
<dbReference type="InterPro" id="IPR005479">
    <property type="entry name" value="CPAse_ATP-bd"/>
</dbReference>
<comment type="catalytic activity">
    <reaction evidence="12">
        <text>N(6)-biotinyl-L-lysyl-[protein] + hydrogencarbonate + ATP = N(6)-carboxybiotinyl-L-lysyl-[protein] + ADP + phosphate + H(+)</text>
        <dbReference type="Rhea" id="RHEA:13501"/>
        <dbReference type="Rhea" id="RHEA-COMP:10505"/>
        <dbReference type="Rhea" id="RHEA-COMP:10506"/>
        <dbReference type="ChEBI" id="CHEBI:15378"/>
        <dbReference type="ChEBI" id="CHEBI:17544"/>
        <dbReference type="ChEBI" id="CHEBI:30616"/>
        <dbReference type="ChEBI" id="CHEBI:43474"/>
        <dbReference type="ChEBI" id="CHEBI:83144"/>
        <dbReference type="ChEBI" id="CHEBI:83145"/>
        <dbReference type="ChEBI" id="CHEBI:456216"/>
        <dbReference type="EC" id="6.3.4.14"/>
    </reaction>
</comment>
<dbReference type="Gene3D" id="2.40.50.100">
    <property type="match status" value="1"/>
</dbReference>
<dbReference type="InterPro" id="IPR013815">
    <property type="entry name" value="ATP_grasp_subdomain_1"/>
</dbReference>
<dbReference type="InterPro" id="IPR016185">
    <property type="entry name" value="PreATP-grasp_dom_sf"/>
</dbReference>
<dbReference type="SUPFAM" id="SSF52440">
    <property type="entry name" value="PreATP-grasp domain"/>
    <property type="match status" value="1"/>
</dbReference>
<dbReference type="SMART" id="SM00878">
    <property type="entry name" value="Biotin_carb_C"/>
    <property type="match status" value="1"/>
</dbReference>
<evidence type="ECO:0000256" key="6">
    <source>
        <dbReference type="ARBA" id="ARBA00022598"/>
    </source>
</evidence>
<evidence type="ECO:0000256" key="12">
    <source>
        <dbReference type="ARBA" id="ARBA00048600"/>
    </source>
</evidence>
<dbReference type="PROSITE" id="PS50968">
    <property type="entry name" value="BIOTINYL_LIPOYL"/>
    <property type="match status" value="1"/>
</dbReference>
<evidence type="ECO:0000256" key="11">
    <source>
        <dbReference type="ARBA" id="ARBA00033786"/>
    </source>
</evidence>
<dbReference type="GO" id="GO:0004075">
    <property type="term" value="F:biotin carboxylase activity"/>
    <property type="evidence" value="ECO:0007669"/>
    <property type="project" value="UniProtKB-EC"/>
</dbReference>
<evidence type="ECO:0000256" key="8">
    <source>
        <dbReference type="ARBA" id="ARBA00022840"/>
    </source>
</evidence>
<dbReference type="Gene3D" id="3.30.700.40">
    <property type="match status" value="1"/>
</dbReference>
<dbReference type="EMBL" id="SACQ01000001">
    <property type="protein sequence ID" value="RVU32312.1"/>
    <property type="molecule type" value="Genomic_DNA"/>
</dbReference>
<keyword evidence="18" id="KW-1185">Reference proteome</keyword>
<evidence type="ECO:0000313" key="17">
    <source>
        <dbReference type="EMBL" id="RVU32312.1"/>
    </source>
</evidence>
<dbReference type="SUPFAM" id="SSF51246">
    <property type="entry name" value="Rudiment single hybrid motif"/>
    <property type="match status" value="1"/>
</dbReference>
<dbReference type="GO" id="GO:0046872">
    <property type="term" value="F:metal ion binding"/>
    <property type="evidence" value="ECO:0007669"/>
    <property type="project" value="InterPro"/>
</dbReference>
<accession>A0A437QCP3</accession>
<feature type="domain" description="ATP-grasp" evidence="15">
    <location>
        <begin position="120"/>
        <end position="317"/>
    </location>
</feature>
<dbReference type="PROSITE" id="PS00188">
    <property type="entry name" value="BIOTIN"/>
    <property type="match status" value="1"/>
</dbReference>
<dbReference type="FunFam" id="2.40.50.100:FF:000003">
    <property type="entry name" value="Acetyl-CoA carboxylase biotin carboxyl carrier protein"/>
    <property type="match status" value="1"/>
</dbReference>
<evidence type="ECO:0000313" key="18">
    <source>
        <dbReference type="Proteomes" id="UP000282818"/>
    </source>
</evidence>
<feature type="domain" description="Biotin carboxylation" evidence="16">
    <location>
        <begin position="1"/>
        <end position="447"/>
    </location>
</feature>
<keyword evidence="6" id="KW-0436">Ligase</keyword>
<organism evidence="17 18">
    <name type="scientific">Neptunomonas marina</name>
    <dbReference type="NCBI Taxonomy" id="1815562"/>
    <lineage>
        <taxon>Bacteria</taxon>
        <taxon>Pseudomonadati</taxon>
        <taxon>Pseudomonadota</taxon>
        <taxon>Gammaproteobacteria</taxon>
        <taxon>Oceanospirillales</taxon>
        <taxon>Oceanospirillaceae</taxon>
        <taxon>Neptunomonas</taxon>
    </lineage>
</organism>
<dbReference type="InterPro" id="IPR048429">
    <property type="entry name" value="MCC_alpha_BT"/>
</dbReference>
<dbReference type="PROSITE" id="PS50979">
    <property type="entry name" value="BC"/>
    <property type="match status" value="1"/>
</dbReference>
<keyword evidence="7 13" id="KW-0547">Nucleotide-binding</keyword>
<dbReference type="RefSeq" id="WP_127692481.1">
    <property type="nucleotide sequence ID" value="NZ_SACQ01000001.1"/>
</dbReference>
<evidence type="ECO:0000256" key="10">
    <source>
        <dbReference type="ARBA" id="ARBA00023267"/>
    </source>
</evidence>
<dbReference type="Gene3D" id="3.30.1490.20">
    <property type="entry name" value="ATP-grasp fold, A domain"/>
    <property type="match status" value="1"/>
</dbReference>
<dbReference type="InterPro" id="IPR011053">
    <property type="entry name" value="Single_hybrid_motif"/>
</dbReference>
<evidence type="ECO:0000256" key="3">
    <source>
        <dbReference type="ARBA" id="ARBA00004956"/>
    </source>
</evidence>
<evidence type="ECO:0000259" key="14">
    <source>
        <dbReference type="PROSITE" id="PS50968"/>
    </source>
</evidence>
<dbReference type="Pfam" id="PF02785">
    <property type="entry name" value="Biotin_carb_C"/>
    <property type="match status" value="1"/>
</dbReference>
<dbReference type="FunFam" id="3.30.470.20:FF:000028">
    <property type="entry name" value="Methylcrotonoyl-CoA carboxylase subunit alpha, mitochondrial"/>
    <property type="match status" value="1"/>
</dbReference>
<dbReference type="InterPro" id="IPR011761">
    <property type="entry name" value="ATP-grasp"/>
</dbReference>
<dbReference type="InterPro" id="IPR050856">
    <property type="entry name" value="Biotin_carboxylase_complex"/>
</dbReference>
<comment type="caution">
    <text evidence="17">The sequence shown here is derived from an EMBL/GenBank/DDBJ whole genome shotgun (WGS) entry which is preliminary data.</text>
</comment>
<dbReference type="CDD" id="cd06850">
    <property type="entry name" value="biotinyl_domain"/>
    <property type="match status" value="1"/>
</dbReference>
<comment type="cofactor">
    <cofactor evidence="1">
        <name>biotin</name>
        <dbReference type="ChEBI" id="CHEBI:57586"/>
    </cofactor>
</comment>
<keyword evidence="10" id="KW-0092">Biotin</keyword>
<evidence type="ECO:0000256" key="2">
    <source>
        <dbReference type="ARBA" id="ARBA00003761"/>
    </source>
</evidence>
<dbReference type="FunFam" id="3.40.50.20:FF:000010">
    <property type="entry name" value="Propionyl-CoA carboxylase subunit alpha"/>
    <property type="match status" value="1"/>
</dbReference>
<dbReference type="InterPro" id="IPR005481">
    <property type="entry name" value="BC-like_N"/>
</dbReference>
<dbReference type="Pfam" id="PF00364">
    <property type="entry name" value="Biotin_lipoyl"/>
    <property type="match status" value="1"/>
</dbReference>
<dbReference type="PANTHER" id="PTHR18866:SF33">
    <property type="entry name" value="METHYLCROTONOYL-COA CARBOXYLASE SUBUNIT ALPHA, MITOCHONDRIAL-RELATED"/>
    <property type="match status" value="1"/>
</dbReference>